<keyword evidence="1" id="KW-0472">Membrane</keyword>
<keyword evidence="1" id="KW-0812">Transmembrane</keyword>
<feature type="signal peptide" evidence="2">
    <location>
        <begin position="1"/>
        <end position="15"/>
    </location>
</feature>
<sequence length="185" mass="21171">MFLALVASFLHFGQALLVYHTDSGENCFLYPVPSGTRITGDINAITPKEISFKIFNDQKVELFKSQGKEKFRFDLNIENGMNLELCSFKSRIVFYRTPCGCLEDLEIGPVDYTLNLAMEVNDKANIIIELLSLAKEREAQLIETSKSTLTYLQFFQVIVVLAFLVIGYFQFKLLKQYLVSKKILK</sequence>
<dbReference type="SMART" id="SM01190">
    <property type="entry name" value="EMP24_GP25L"/>
    <property type="match status" value="1"/>
</dbReference>
<evidence type="ECO:0000313" key="5">
    <source>
        <dbReference type="Proteomes" id="UP000031668"/>
    </source>
</evidence>
<dbReference type="Pfam" id="PF01105">
    <property type="entry name" value="EMP24_GP25L"/>
    <property type="match status" value="1"/>
</dbReference>
<accession>A0A0C2MDN9</accession>
<keyword evidence="5" id="KW-1185">Reference proteome</keyword>
<dbReference type="Proteomes" id="UP000031668">
    <property type="component" value="Unassembled WGS sequence"/>
</dbReference>
<name>A0A0C2MDN9_THEKT</name>
<gene>
    <name evidence="4" type="ORF">RF11_02157</name>
</gene>
<organism evidence="4 5">
    <name type="scientific">Thelohanellus kitauei</name>
    <name type="common">Myxosporean</name>
    <dbReference type="NCBI Taxonomy" id="669202"/>
    <lineage>
        <taxon>Eukaryota</taxon>
        <taxon>Metazoa</taxon>
        <taxon>Cnidaria</taxon>
        <taxon>Myxozoa</taxon>
        <taxon>Myxosporea</taxon>
        <taxon>Bivalvulida</taxon>
        <taxon>Platysporina</taxon>
        <taxon>Myxobolidae</taxon>
        <taxon>Thelohanellus</taxon>
    </lineage>
</organism>
<keyword evidence="2" id="KW-0732">Signal</keyword>
<evidence type="ECO:0000259" key="3">
    <source>
        <dbReference type="SMART" id="SM01190"/>
    </source>
</evidence>
<dbReference type="InterPro" id="IPR009038">
    <property type="entry name" value="GOLD_dom"/>
</dbReference>
<evidence type="ECO:0000256" key="2">
    <source>
        <dbReference type="SAM" id="SignalP"/>
    </source>
</evidence>
<evidence type="ECO:0000256" key="1">
    <source>
        <dbReference type="SAM" id="Phobius"/>
    </source>
</evidence>
<comment type="caution">
    <text evidence="4">The sequence shown here is derived from an EMBL/GenBank/DDBJ whole genome shotgun (WGS) entry which is preliminary data.</text>
</comment>
<dbReference type="AlphaFoldDB" id="A0A0C2MDN9"/>
<feature type="chain" id="PRO_5012813793" description="GOLD domain-containing protein" evidence="2">
    <location>
        <begin position="16"/>
        <end position="185"/>
    </location>
</feature>
<dbReference type="EMBL" id="JWZT01003924">
    <property type="protein sequence ID" value="KII65261.1"/>
    <property type="molecule type" value="Genomic_DNA"/>
</dbReference>
<keyword evidence="1" id="KW-1133">Transmembrane helix</keyword>
<proteinExistence type="predicted"/>
<reference evidence="4 5" key="1">
    <citation type="journal article" date="2014" name="Genome Biol. Evol.">
        <title>The genome of the myxosporean Thelohanellus kitauei shows adaptations to nutrient acquisition within its fish host.</title>
        <authorList>
            <person name="Yang Y."/>
            <person name="Xiong J."/>
            <person name="Zhou Z."/>
            <person name="Huo F."/>
            <person name="Miao W."/>
            <person name="Ran C."/>
            <person name="Liu Y."/>
            <person name="Zhang J."/>
            <person name="Feng J."/>
            <person name="Wang M."/>
            <person name="Wang M."/>
            <person name="Wang L."/>
            <person name="Yao B."/>
        </authorList>
    </citation>
    <scope>NUCLEOTIDE SEQUENCE [LARGE SCALE GENOMIC DNA]</scope>
    <source>
        <strain evidence="4">Wuqing</strain>
    </source>
</reference>
<protein>
    <recommendedName>
        <fullName evidence="3">GOLD domain-containing protein</fullName>
    </recommendedName>
</protein>
<feature type="domain" description="GOLD" evidence="3">
    <location>
        <begin position="15"/>
        <end position="179"/>
    </location>
</feature>
<evidence type="ECO:0000313" key="4">
    <source>
        <dbReference type="EMBL" id="KII65261.1"/>
    </source>
</evidence>
<feature type="transmembrane region" description="Helical" evidence="1">
    <location>
        <begin position="151"/>
        <end position="171"/>
    </location>
</feature>